<proteinExistence type="predicted"/>
<evidence type="ECO:0000256" key="2">
    <source>
        <dbReference type="SAM" id="SignalP"/>
    </source>
</evidence>
<evidence type="ECO:0000313" key="3">
    <source>
        <dbReference type="EMBL" id="MDT0548291.1"/>
    </source>
</evidence>
<keyword evidence="4" id="KW-1185">Reference proteome</keyword>
<reference evidence="3" key="1">
    <citation type="submission" date="2024-05" db="EMBL/GenBank/DDBJ databases">
        <title>30 novel species of actinomycetes from the DSMZ collection.</title>
        <authorList>
            <person name="Nouioui I."/>
        </authorList>
    </citation>
    <scope>NUCLEOTIDE SEQUENCE</scope>
    <source>
        <strain evidence="3">DSM 41529</strain>
    </source>
</reference>
<feature type="region of interest" description="Disordered" evidence="1">
    <location>
        <begin position="179"/>
        <end position="209"/>
    </location>
</feature>
<dbReference type="Proteomes" id="UP001180754">
    <property type="component" value="Unassembled WGS sequence"/>
</dbReference>
<feature type="region of interest" description="Disordered" evidence="1">
    <location>
        <begin position="127"/>
        <end position="148"/>
    </location>
</feature>
<evidence type="ECO:0000256" key="1">
    <source>
        <dbReference type="SAM" id="MobiDB-lite"/>
    </source>
</evidence>
<keyword evidence="2" id="KW-0732">Signal</keyword>
<protein>
    <recommendedName>
        <fullName evidence="5">Secreted protein</fullName>
    </recommendedName>
</protein>
<organism evidence="3 4">
    <name type="scientific">Streptomyces lonegramiae</name>
    <dbReference type="NCBI Taxonomy" id="3075524"/>
    <lineage>
        <taxon>Bacteria</taxon>
        <taxon>Bacillati</taxon>
        <taxon>Actinomycetota</taxon>
        <taxon>Actinomycetes</taxon>
        <taxon>Kitasatosporales</taxon>
        <taxon>Streptomycetaceae</taxon>
        <taxon>Streptomyces</taxon>
    </lineage>
</organism>
<feature type="chain" id="PRO_5045331759" description="Secreted protein" evidence="2">
    <location>
        <begin position="28"/>
        <end position="235"/>
    </location>
</feature>
<sequence length="235" mass="24849">MRRSRLLTACAAILFGLSATAVGSASAAPAPKAAPEQVTGTVSLWSAQYKGAGNYVDCPRMDHPLDITLVLNTPPVEREYIDRCGDSMRAEWLVTYRYVSPAPNSNLASATENQVSVHVRGVLYEGDTEQTMSKKGELDQDLSLGPGRPLQQTVEIRNQAQAGPDDDARKTDKAWAQFDLTDDSPLTQSETSPLSPLKDKLGGLGDKLGSLGKLGNGGGLLDSLGGLGGKPLSIP</sequence>
<name>A0ABU2XRT5_9ACTN</name>
<comment type="caution">
    <text evidence="3">The sequence shown here is derived from an EMBL/GenBank/DDBJ whole genome shotgun (WGS) entry which is preliminary data.</text>
</comment>
<feature type="signal peptide" evidence="2">
    <location>
        <begin position="1"/>
        <end position="27"/>
    </location>
</feature>
<dbReference type="EMBL" id="JAVRFD010000025">
    <property type="protein sequence ID" value="MDT0548291.1"/>
    <property type="molecule type" value="Genomic_DNA"/>
</dbReference>
<dbReference type="RefSeq" id="WP_311728862.1">
    <property type="nucleotide sequence ID" value="NZ_JAVRFD010000025.1"/>
</dbReference>
<evidence type="ECO:0008006" key="5">
    <source>
        <dbReference type="Google" id="ProtNLM"/>
    </source>
</evidence>
<accession>A0ABU2XRT5</accession>
<evidence type="ECO:0000313" key="4">
    <source>
        <dbReference type="Proteomes" id="UP001180754"/>
    </source>
</evidence>
<gene>
    <name evidence="3" type="ORF">RND15_37215</name>
</gene>